<feature type="non-terminal residue" evidence="2">
    <location>
        <position position="1"/>
    </location>
</feature>
<keyword evidence="3" id="KW-1185">Reference proteome</keyword>
<gene>
    <name evidence="2" type="ORF">PCOR1329_LOCUS17395</name>
</gene>
<feature type="compositionally biased region" description="Polar residues" evidence="1">
    <location>
        <begin position="431"/>
        <end position="440"/>
    </location>
</feature>
<sequence>DVSSTIGLVSVSETLDLSDGSMAAAGAAADPSCNRRRLSAKAAPRVVSQRREPVCPTFDVETDEPGGTQVETQTQVEMADHIETQVEGDSFFQAPHGEDDLGARANGAQQWDDTDGFEAAIAAAGDTWEQEIDDMQNGQVDEHAIPTEQGEPADKQEKDWEIDGEKQTAEEAWEDDWTSDGEKRDEKGDLQPHPEACGLEAYLQVMPNASSEEMPEQPTDGGELGVDERPTGMQIDAMFSASLKDEPEGDEPVMEKSAFEELMEKFMTLNGPTDADGPPDTDGAKGVEDDSELMNCALNGFNFLARSPMGWRFQRWLNGNTDKWEEFGQLGAPGKKAFKMQWAEDLYDEHMKRKTKVEKMKQRTIKRGRMLNIDQIIKAQGGHESASAVAGAYAIAEYAMKKAAVEPGWVEVDPSSRRMTFRMIERGTGQGHSKTWSISEQDGADAGPAAPSTAASSSVLCAPAHRGGRVATETPDREARAPDGSAEALGEKPPEDGASGGGLSTDGSGEGKGSGKDDLGKGSTKGTEEGKGSTTGTDKGKGSTKGTDKGTSKGTEKGHCTKGTDKSKGGSPNKDKGKGKGTRKSTSKSAGKRTGPGTRSSRGTTGADPAKNDSMKYAEETAQLYNKATLQAKSLTDKITTKKEPDWAWAKNDDFAGPLQSKLLKCERNANSDEAFMELLAWGAKSVKETYGDENAYEMFAKAERHWDE</sequence>
<comment type="caution">
    <text evidence="2">The sequence shown here is derived from an EMBL/GenBank/DDBJ whole genome shotgun (WGS) entry which is preliminary data.</text>
</comment>
<feature type="region of interest" description="Disordered" evidence="1">
    <location>
        <begin position="165"/>
        <end position="194"/>
    </location>
</feature>
<reference evidence="2" key="1">
    <citation type="submission" date="2023-10" db="EMBL/GenBank/DDBJ databases">
        <authorList>
            <person name="Chen Y."/>
            <person name="Shah S."/>
            <person name="Dougan E. K."/>
            <person name="Thang M."/>
            <person name="Chan C."/>
        </authorList>
    </citation>
    <scope>NUCLEOTIDE SEQUENCE [LARGE SCALE GENOMIC DNA]</scope>
</reference>
<feature type="compositionally biased region" description="Basic and acidic residues" evidence="1">
    <location>
        <begin position="513"/>
        <end position="531"/>
    </location>
</feature>
<dbReference type="EMBL" id="CAUYUJ010005394">
    <property type="protein sequence ID" value="CAK0813494.1"/>
    <property type="molecule type" value="Genomic_DNA"/>
</dbReference>
<dbReference type="Proteomes" id="UP001189429">
    <property type="component" value="Unassembled WGS sequence"/>
</dbReference>
<evidence type="ECO:0000313" key="3">
    <source>
        <dbReference type="Proteomes" id="UP001189429"/>
    </source>
</evidence>
<feature type="region of interest" description="Disordered" evidence="1">
    <location>
        <begin position="426"/>
        <end position="616"/>
    </location>
</feature>
<feature type="compositionally biased region" description="Basic and acidic residues" evidence="1">
    <location>
        <begin position="538"/>
        <end position="578"/>
    </location>
</feature>
<feature type="compositionally biased region" description="Gly residues" evidence="1">
    <location>
        <begin position="498"/>
        <end position="512"/>
    </location>
</feature>
<feature type="compositionally biased region" description="Low complexity" evidence="1">
    <location>
        <begin position="587"/>
        <end position="606"/>
    </location>
</feature>
<organism evidence="2 3">
    <name type="scientific">Prorocentrum cordatum</name>
    <dbReference type="NCBI Taxonomy" id="2364126"/>
    <lineage>
        <taxon>Eukaryota</taxon>
        <taxon>Sar</taxon>
        <taxon>Alveolata</taxon>
        <taxon>Dinophyceae</taxon>
        <taxon>Prorocentrales</taxon>
        <taxon>Prorocentraceae</taxon>
        <taxon>Prorocentrum</taxon>
    </lineage>
</organism>
<feature type="compositionally biased region" description="Basic and acidic residues" evidence="1">
    <location>
        <begin position="180"/>
        <end position="192"/>
    </location>
</feature>
<accession>A0ABN9R3Z7</accession>
<name>A0ABN9R3Z7_9DINO</name>
<protein>
    <submittedName>
        <fullName evidence="2">Uncharacterized protein</fullName>
    </submittedName>
</protein>
<evidence type="ECO:0000256" key="1">
    <source>
        <dbReference type="SAM" id="MobiDB-lite"/>
    </source>
</evidence>
<evidence type="ECO:0000313" key="2">
    <source>
        <dbReference type="EMBL" id="CAK0813494.1"/>
    </source>
</evidence>
<feature type="non-terminal residue" evidence="2">
    <location>
        <position position="709"/>
    </location>
</feature>
<feature type="compositionally biased region" description="Low complexity" evidence="1">
    <location>
        <begin position="444"/>
        <end position="458"/>
    </location>
</feature>
<proteinExistence type="predicted"/>